<protein>
    <submittedName>
        <fullName evidence="1">Uncharacterized protein</fullName>
    </submittedName>
</protein>
<name>A0ACB8V3B0_9EURO</name>
<accession>A0ACB8V3B0</accession>
<sequence>MIASDLLRKPETGHVAPLSGSKELLEYEKILNIRDQIFSGNHPRLKVPQHVIRNFTPRSVQSPSIPSTPSGPHETTVSIHPKETHFSSSSHKSSAANDSPVEVTTMPGSSAPYPSNIVPATATVKPASEIDPIFLTKSDDLIRAEIQLQRQRIERALRDQVEQKRINSKRKPLPQELNPDFDVAEIFAKIMENVKPISQINTQKANGNVAASDSFDENSFYSSKAPDSPPAEPAAVSPHTGRQPQPMLIDDADADNDVARQAEGNRYLDDRGRNFVYSESHPSSFEEIIEKTTTARTTDIPLVLPDLLEPREERQSFDEPEYSPPGPNIVSSRRESGSNIPVSDRTNTAPNHHRASRPEQEPQRQQYPTPDVRVVRNHITSPAAPQPSRVSPLAVSKAPGLTRQNRRQRRAERRLAAQPADRTSPEGPTQPLVSRKRRREHEKEERRPAVSPEPYIKPEPVSPPPFIEVAAPAYVRPRIPQPGSNYVEIDSPQYSALGDRRESGAGRAGYYDVPTYDTEVSANINTPRSASRLAYKRPVMDERDLRRVATMQHARQSEIVRDYHEPAVSPRYLRAASYAVTDRPIQTEKPRYYDEIAPYPKSFATGVRPASPRIHDEYIEALSDSRSMGPPPPQRRIVIDADGNRYYEAVAPSSRIVPASARVTHAEPYDEGPAVRTAPSRAVSVLENPYPGRRYVQEMPPPPITYRRIPEYPRIAPGDHAMYDRELDERTRVPRGSSVQLIDYPHRQPTYVEEPVYPREELVRMSSVRPSGTRFEDPVEPPMRMQSVRPVRREVSVYIEDEPHTSREYPPVDRVSYPVARERYFDSDDTSRLGVENTQGMVRRVSRRY</sequence>
<organism evidence="1">
    <name type="scientific">Ophidiomyces ophidiicola</name>
    <dbReference type="NCBI Taxonomy" id="1387563"/>
    <lineage>
        <taxon>Eukaryota</taxon>
        <taxon>Fungi</taxon>
        <taxon>Dikarya</taxon>
        <taxon>Ascomycota</taxon>
        <taxon>Pezizomycotina</taxon>
        <taxon>Eurotiomycetes</taxon>
        <taxon>Eurotiomycetidae</taxon>
        <taxon>Onygenales</taxon>
        <taxon>Onygenaceae</taxon>
        <taxon>Ophidiomyces</taxon>
    </lineage>
</organism>
<gene>
    <name evidence="1" type="ORF">LOY88_000888</name>
</gene>
<comment type="caution">
    <text evidence="1">The sequence shown here is derived from an EMBL/GenBank/DDBJ whole genome shotgun (WGS) entry which is preliminary data.</text>
</comment>
<reference evidence="1" key="1">
    <citation type="journal article" date="2022" name="bioRxiv">
        <title>Population genetic analysis of Ophidiomyces ophidiicola, the causative agent of snake fungal disease, indicates recent introductions to the USA.</title>
        <authorList>
            <person name="Ladner J.T."/>
            <person name="Palmer J.M."/>
            <person name="Ettinger C.L."/>
            <person name="Stajich J.E."/>
            <person name="Farrell T.M."/>
            <person name="Glorioso B.M."/>
            <person name="Lawson B."/>
            <person name="Price S.J."/>
            <person name="Stengle A.G."/>
            <person name="Grear D.A."/>
            <person name="Lorch J.M."/>
        </authorList>
    </citation>
    <scope>NUCLEOTIDE SEQUENCE</scope>
    <source>
        <strain evidence="1">NWHC 24266-5</strain>
    </source>
</reference>
<evidence type="ECO:0000313" key="1">
    <source>
        <dbReference type="EMBL" id="KAI2391903.1"/>
    </source>
</evidence>
<dbReference type="EMBL" id="JALBCA010000009">
    <property type="protein sequence ID" value="KAI2391903.1"/>
    <property type="molecule type" value="Genomic_DNA"/>
</dbReference>
<proteinExistence type="predicted"/>